<evidence type="ECO:0000313" key="14">
    <source>
        <dbReference type="EMBL" id="GMI40976.1"/>
    </source>
</evidence>
<comment type="caution">
    <text evidence="14">The sequence shown here is derived from an EMBL/GenBank/DDBJ whole genome shotgun (WGS) entry which is preliminary data.</text>
</comment>
<keyword evidence="2" id="KW-0813">Transport</keyword>
<evidence type="ECO:0000313" key="15">
    <source>
        <dbReference type="Proteomes" id="UP001165065"/>
    </source>
</evidence>
<evidence type="ECO:0000256" key="9">
    <source>
        <dbReference type="ARBA" id="ARBA00023136"/>
    </source>
</evidence>
<keyword evidence="4 11" id="KW-0812">Transmembrane</keyword>
<dbReference type="FunFam" id="3.40.50.300:FF:000630">
    <property type="entry name" value="ATP-binding cassette (ABC) transporter, putative"/>
    <property type="match status" value="1"/>
</dbReference>
<evidence type="ECO:0000259" key="12">
    <source>
        <dbReference type="PROSITE" id="PS50893"/>
    </source>
</evidence>
<keyword evidence="6" id="KW-0547">Nucleotide-binding</keyword>
<keyword evidence="9 11" id="KW-0472">Membrane</keyword>
<dbReference type="FunFam" id="1.20.1560.10:FF:000063">
    <property type="entry name" value="Multidrug resistance protein ABC transporter"/>
    <property type="match status" value="1"/>
</dbReference>
<dbReference type="CDD" id="cd18595">
    <property type="entry name" value="ABC_6TM_MRP1_2_3_6_D1_like"/>
    <property type="match status" value="1"/>
</dbReference>
<dbReference type="PROSITE" id="PS50929">
    <property type="entry name" value="ABC_TM1F"/>
    <property type="match status" value="2"/>
</dbReference>
<evidence type="ECO:0000256" key="3">
    <source>
        <dbReference type="ARBA" id="ARBA00022554"/>
    </source>
</evidence>
<protein>
    <submittedName>
        <fullName evidence="14">Uncharacterized protein</fullName>
    </submittedName>
</protein>
<evidence type="ECO:0000256" key="5">
    <source>
        <dbReference type="ARBA" id="ARBA00022737"/>
    </source>
</evidence>
<organism evidence="14 15">
    <name type="scientific">Triparma columacea</name>
    <dbReference type="NCBI Taxonomy" id="722753"/>
    <lineage>
        <taxon>Eukaryota</taxon>
        <taxon>Sar</taxon>
        <taxon>Stramenopiles</taxon>
        <taxon>Ochrophyta</taxon>
        <taxon>Bolidophyceae</taxon>
        <taxon>Parmales</taxon>
        <taxon>Triparmaceae</taxon>
        <taxon>Triparma</taxon>
    </lineage>
</organism>
<dbReference type="SUPFAM" id="SSF90123">
    <property type="entry name" value="ABC transporter transmembrane region"/>
    <property type="match status" value="2"/>
</dbReference>
<dbReference type="InterPro" id="IPR003439">
    <property type="entry name" value="ABC_transporter-like_ATP-bd"/>
</dbReference>
<dbReference type="Gene3D" id="1.20.1560.10">
    <property type="entry name" value="ABC transporter type 1, transmembrane domain"/>
    <property type="match status" value="2"/>
</dbReference>
<dbReference type="GO" id="GO:0005524">
    <property type="term" value="F:ATP binding"/>
    <property type="evidence" value="ECO:0007669"/>
    <property type="project" value="UniProtKB-KW"/>
</dbReference>
<comment type="subcellular location">
    <subcellularLocation>
        <location evidence="1">Vacuole membrane</location>
        <topology evidence="1">Multi-pass membrane protein</topology>
    </subcellularLocation>
</comment>
<feature type="domain" description="ABC transporter" evidence="12">
    <location>
        <begin position="1205"/>
        <end position="1442"/>
    </location>
</feature>
<dbReference type="PANTHER" id="PTHR24223:SF443">
    <property type="entry name" value="MULTIDRUG-RESISTANCE LIKE PROTEIN 1, ISOFORM I"/>
    <property type="match status" value="1"/>
</dbReference>
<evidence type="ECO:0000256" key="10">
    <source>
        <dbReference type="SAM" id="MobiDB-lite"/>
    </source>
</evidence>
<dbReference type="PROSITE" id="PS50893">
    <property type="entry name" value="ABC_TRANSPORTER_2"/>
    <property type="match status" value="2"/>
</dbReference>
<dbReference type="Proteomes" id="UP001165065">
    <property type="component" value="Unassembled WGS sequence"/>
</dbReference>
<feature type="domain" description="ABC transmembrane type-1" evidence="13">
    <location>
        <begin position="184"/>
        <end position="462"/>
    </location>
</feature>
<evidence type="ECO:0000256" key="1">
    <source>
        <dbReference type="ARBA" id="ARBA00004128"/>
    </source>
</evidence>
<dbReference type="EMBL" id="BRYA01001260">
    <property type="protein sequence ID" value="GMI40976.1"/>
    <property type="molecule type" value="Genomic_DNA"/>
</dbReference>
<dbReference type="InterPro" id="IPR011527">
    <property type="entry name" value="ABC1_TM_dom"/>
</dbReference>
<feature type="transmembrane region" description="Helical" evidence="11">
    <location>
        <begin position="924"/>
        <end position="945"/>
    </location>
</feature>
<dbReference type="GO" id="GO:0005774">
    <property type="term" value="C:vacuolar membrane"/>
    <property type="evidence" value="ECO:0007669"/>
    <property type="project" value="UniProtKB-SubCell"/>
</dbReference>
<name>A0A9W7GC91_9STRA</name>
<dbReference type="PROSITE" id="PS00211">
    <property type="entry name" value="ABC_TRANSPORTER_1"/>
    <property type="match status" value="2"/>
</dbReference>
<dbReference type="SUPFAM" id="SSF52540">
    <property type="entry name" value="P-loop containing nucleoside triphosphate hydrolases"/>
    <property type="match status" value="2"/>
</dbReference>
<feature type="transmembrane region" description="Helical" evidence="11">
    <location>
        <begin position="1111"/>
        <end position="1130"/>
    </location>
</feature>
<evidence type="ECO:0000256" key="2">
    <source>
        <dbReference type="ARBA" id="ARBA00022448"/>
    </source>
</evidence>
<dbReference type="InterPro" id="IPR027417">
    <property type="entry name" value="P-loop_NTPase"/>
</dbReference>
<accession>A0A9W7GC91</accession>
<dbReference type="CDD" id="cd03244">
    <property type="entry name" value="ABCC_MRP_domain2"/>
    <property type="match status" value="1"/>
</dbReference>
<dbReference type="InterPro" id="IPR036640">
    <property type="entry name" value="ABC1_TM_sf"/>
</dbReference>
<keyword evidence="7" id="KW-0067">ATP-binding</keyword>
<dbReference type="CDD" id="cd18603">
    <property type="entry name" value="ABC_6TM_MRP1_2_3_6_D2_like"/>
    <property type="match status" value="1"/>
</dbReference>
<feature type="compositionally biased region" description="Basic and acidic residues" evidence="10">
    <location>
        <begin position="510"/>
        <end position="521"/>
    </location>
</feature>
<dbReference type="InterPro" id="IPR050173">
    <property type="entry name" value="ABC_transporter_C-like"/>
</dbReference>
<evidence type="ECO:0000256" key="11">
    <source>
        <dbReference type="SAM" id="Phobius"/>
    </source>
</evidence>
<feature type="domain" description="ABC transmembrane type-1" evidence="13">
    <location>
        <begin position="884"/>
        <end position="1167"/>
    </location>
</feature>
<gene>
    <name evidence="14" type="ORF">TrCOL_g12138</name>
</gene>
<feature type="domain" description="ABC transporter" evidence="12">
    <location>
        <begin position="565"/>
        <end position="793"/>
    </location>
</feature>
<sequence length="1449" mass="160313">MFPSKKKRSKTPYNSLNGNDEDDEAPLSSSNVFSIDEDSDSDDGPSTLASPTQHSYLPKPSASTFSSGHDGGSSLVTRMANFYTTLTFNWLKPLLDLGYEKDQLDPSDLPPMFASDKADEIGKKFESACNARLRKQRERYNKLRRKNPDGLPPKFADLERDVKTSTTPLAPVLMKAFGGPFLKAGFLKLIHDLCAFVGPNVLKALIRFLKDPDAPLSRGIGLTVIVTLSQLTMSLCLRQYFYQCYRTGLRLRSSVIIRVYRKALKLASGERNARTTGEITNLMSVDAQRLQDLTPYLHAIWYSFLQIGLSIYFLWQELGASCLGGVAVIIVMMPVTKKVGKYLGGLQKKLMKVKDERLKINNEVLSGVKVIKLQAWEKSFEDKIEELRNQEVQHLKKYMTFQALSGTLWSTVPLLVAVATFTSYVASGQELEVEVALTSLALFEILRFPLFMLPNVINNLVEASVSVGRLESFLRCKEQKDIDDGGMDKNGVEVDGATFIWEGKRVIPDEDLPTHSEQEKDGEGDEEVQQATEDEFEVYLLQQQLREAESHIRELMNRSAIANQIKGGDNSNNNANISTILSLRRVFLDVKPGQLVAVVGAVGSGKSTLLNGLLGECRALSGSVKLKGRVAYVAQKSFIMNDTLRNNITFSDAFEETRYRETVDACALGPDLKVLPGGDQVEIGEKGINLSGGQKARVSLARAVYTQADVYLLDDPLSAVDAHVGKHLFNECIVQKLLKGEKSSVVLVTNALQFLNNQRVDKIVVLDGGRITEEGTFDELMSKDGGTFNTLLSNYRESSSESMGMGSSRMGSRVGSKVDLAGEESRPAEKVDLEKITGSLKEKAASEVGKNLITSELKERETGNVTREVYVLWARAMGGSKTAFLILLSYVFVEACNILARWWLSYWSEHSSSEGTSQGKFLGIYASINLVIVLAMFVRQLYLYLSSLKAAKTLYMRLLKTILRAPMSFFDTTPLGRILNRFSKDTYTLDQQLSGTVRMYLGTLGSVLGTLFVICTVTPWFTVTLVPMLYFYMGKQRFFTKTYRELKRLDSVSRSPIYALFGETLEGVSTIRAFKAQSGMKRRMTRLLNENQNAFFLTFSAQCWLAVRLEMVGTIIITLACLFCVMEHGVQAGNEAFAGAAGLSISFALSVTQSLNWSVRMSSDLEAQMVSVERINQYIVNVKPEAARSTDADERVGGMFPRGEIIFENVRMRYRPGLPEVLKGLDLKIPEGSKVGVVGRTGAGKSSIMVALMRIVELSGGRILLDGVDAAGLGLGFLRSKIAIVPQDPVLFSGSIRSNLDPFGEWEDRRLEEILRRVGLMGEGLGGGERVGTLDERVEEDGCNFSVGQRQLVVIARALLSECSIVLMDEATAAIDVDTDQKIQKAIRSEFSNATVITVAHRLNTIMDADLILVMDDGKMAEFDNPGALLEKEQGIFRGLVEAYESSHE</sequence>
<evidence type="ECO:0000256" key="7">
    <source>
        <dbReference type="ARBA" id="ARBA00022840"/>
    </source>
</evidence>
<dbReference type="Pfam" id="PF00005">
    <property type="entry name" value="ABC_tran"/>
    <property type="match status" value="2"/>
</dbReference>
<proteinExistence type="predicted"/>
<feature type="transmembrane region" description="Helical" evidence="11">
    <location>
        <begin position="999"/>
        <end position="1032"/>
    </location>
</feature>
<dbReference type="InterPro" id="IPR003593">
    <property type="entry name" value="AAA+_ATPase"/>
</dbReference>
<dbReference type="Gene3D" id="3.40.50.300">
    <property type="entry name" value="P-loop containing nucleotide triphosphate hydrolases"/>
    <property type="match status" value="2"/>
</dbReference>
<keyword evidence="8 11" id="KW-1133">Transmembrane helix</keyword>
<keyword evidence="3" id="KW-0926">Vacuole</keyword>
<feature type="transmembrane region" description="Helical" evidence="11">
    <location>
        <begin position="883"/>
        <end position="904"/>
    </location>
</feature>
<dbReference type="CDD" id="cd03250">
    <property type="entry name" value="ABCC_MRP_domain1"/>
    <property type="match status" value="1"/>
</dbReference>
<feature type="region of interest" description="Disordered" evidence="10">
    <location>
        <begin position="510"/>
        <end position="529"/>
    </location>
</feature>
<feature type="compositionally biased region" description="Basic residues" evidence="10">
    <location>
        <begin position="1"/>
        <end position="10"/>
    </location>
</feature>
<keyword evidence="15" id="KW-1185">Reference proteome</keyword>
<evidence type="ECO:0000256" key="6">
    <source>
        <dbReference type="ARBA" id="ARBA00022741"/>
    </source>
</evidence>
<dbReference type="GO" id="GO:0016887">
    <property type="term" value="F:ATP hydrolysis activity"/>
    <property type="evidence" value="ECO:0007669"/>
    <property type="project" value="InterPro"/>
</dbReference>
<evidence type="ECO:0000259" key="13">
    <source>
        <dbReference type="PROSITE" id="PS50929"/>
    </source>
</evidence>
<dbReference type="FunFam" id="3.40.50.300:FF:000997">
    <property type="entry name" value="Multidrug resistance-associated protein 1"/>
    <property type="match status" value="1"/>
</dbReference>
<dbReference type="GO" id="GO:0140359">
    <property type="term" value="F:ABC-type transporter activity"/>
    <property type="evidence" value="ECO:0007669"/>
    <property type="project" value="InterPro"/>
</dbReference>
<dbReference type="Pfam" id="PF00664">
    <property type="entry name" value="ABC_membrane"/>
    <property type="match status" value="2"/>
</dbReference>
<feature type="compositionally biased region" description="Polar residues" evidence="10">
    <location>
        <begin position="47"/>
        <end position="67"/>
    </location>
</feature>
<dbReference type="InterPro" id="IPR017871">
    <property type="entry name" value="ABC_transporter-like_CS"/>
</dbReference>
<dbReference type="PANTHER" id="PTHR24223">
    <property type="entry name" value="ATP-BINDING CASSETTE SUB-FAMILY C"/>
    <property type="match status" value="1"/>
</dbReference>
<reference evidence="15" key="1">
    <citation type="journal article" date="2023" name="Commun. Biol.">
        <title>Genome analysis of Parmales, the sister group of diatoms, reveals the evolutionary specialization of diatoms from phago-mixotrophs to photoautotrophs.</title>
        <authorList>
            <person name="Ban H."/>
            <person name="Sato S."/>
            <person name="Yoshikawa S."/>
            <person name="Yamada K."/>
            <person name="Nakamura Y."/>
            <person name="Ichinomiya M."/>
            <person name="Sato N."/>
            <person name="Blanc-Mathieu R."/>
            <person name="Endo H."/>
            <person name="Kuwata A."/>
            <person name="Ogata H."/>
        </authorList>
    </citation>
    <scope>NUCLEOTIDE SEQUENCE [LARGE SCALE GENOMIC DNA]</scope>
</reference>
<dbReference type="SMART" id="SM00382">
    <property type="entry name" value="AAA"/>
    <property type="match status" value="2"/>
</dbReference>
<evidence type="ECO:0000256" key="4">
    <source>
        <dbReference type="ARBA" id="ARBA00022692"/>
    </source>
</evidence>
<dbReference type="GO" id="GO:0000323">
    <property type="term" value="C:lytic vacuole"/>
    <property type="evidence" value="ECO:0007669"/>
    <property type="project" value="UniProtKB-ARBA"/>
</dbReference>
<keyword evidence="5" id="KW-0677">Repeat</keyword>
<dbReference type="FunFam" id="1.20.1560.10:FF:000020">
    <property type="entry name" value="ABC metal ion transporter"/>
    <property type="match status" value="1"/>
</dbReference>
<feature type="region of interest" description="Disordered" evidence="10">
    <location>
        <begin position="1"/>
        <end position="70"/>
    </location>
</feature>
<evidence type="ECO:0000256" key="8">
    <source>
        <dbReference type="ARBA" id="ARBA00022989"/>
    </source>
</evidence>
<dbReference type="OrthoDB" id="6500128at2759"/>